<dbReference type="Proteomes" id="UP000322524">
    <property type="component" value="Unassembled WGS sequence"/>
</dbReference>
<dbReference type="OrthoDB" id="2456308at2"/>
<evidence type="ECO:0000313" key="2">
    <source>
        <dbReference type="Proteomes" id="UP000322524"/>
    </source>
</evidence>
<accession>A0A5D4SWK6</accession>
<dbReference type="AlphaFoldDB" id="A0A5D4SWK6"/>
<sequence length="95" mass="10874">MDNHEKFADVPAGETISYEHFIYYLQQGREIEFTYKGQLYFIDNALKGRALWRSHTQLSEYSTGGNHALLESFKINGVSLAALIKSKKLIISTIF</sequence>
<proteinExistence type="predicted"/>
<reference evidence="1 2" key="1">
    <citation type="submission" date="2019-08" db="EMBL/GenBank/DDBJ databases">
        <title>Bacillus genomes from the desert of Cuatro Cienegas, Coahuila.</title>
        <authorList>
            <person name="Olmedo-Alvarez G."/>
        </authorList>
    </citation>
    <scope>NUCLEOTIDE SEQUENCE [LARGE SCALE GENOMIC DNA]</scope>
    <source>
        <strain evidence="1 2">CH28_1T</strain>
    </source>
</reference>
<gene>
    <name evidence="1" type="ORF">FZC76_14630</name>
</gene>
<name>A0A5D4SWK6_9BACI</name>
<evidence type="ECO:0000313" key="1">
    <source>
        <dbReference type="EMBL" id="TYS67793.1"/>
    </source>
</evidence>
<dbReference type="RefSeq" id="WP_148988902.1">
    <property type="nucleotide sequence ID" value="NZ_VTEV01000005.1"/>
</dbReference>
<organism evidence="1 2">
    <name type="scientific">Sutcliffiella horikoshii</name>
    <dbReference type="NCBI Taxonomy" id="79883"/>
    <lineage>
        <taxon>Bacteria</taxon>
        <taxon>Bacillati</taxon>
        <taxon>Bacillota</taxon>
        <taxon>Bacilli</taxon>
        <taxon>Bacillales</taxon>
        <taxon>Bacillaceae</taxon>
        <taxon>Sutcliffiella</taxon>
    </lineage>
</organism>
<comment type="caution">
    <text evidence="1">The sequence shown here is derived from an EMBL/GenBank/DDBJ whole genome shotgun (WGS) entry which is preliminary data.</text>
</comment>
<dbReference type="EMBL" id="VTEV01000005">
    <property type="protein sequence ID" value="TYS67793.1"/>
    <property type="molecule type" value="Genomic_DNA"/>
</dbReference>
<protein>
    <submittedName>
        <fullName evidence="1">Uncharacterized protein</fullName>
    </submittedName>
</protein>